<dbReference type="RefSeq" id="WP_280318772.1">
    <property type="nucleotide sequence ID" value="NZ_CP118605.1"/>
</dbReference>
<dbReference type="PANTHER" id="PTHR35812:SF1">
    <property type="entry name" value="LIPOPROTEIN"/>
    <property type="match status" value="1"/>
</dbReference>
<feature type="signal peptide" evidence="2">
    <location>
        <begin position="1"/>
        <end position="19"/>
    </location>
</feature>
<protein>
    <submittedName>
        <fullName evidence="4">DUF1566 domain-containing protein</fullName>
    </submittedName>
</protein>
<reference evidence="4 5" key="1">
    <citation type="submission" date="2023-02" db="EMBL/GenBank/DDBJ databases">
        <title>Description and genomic characterization of Microbulbifer bruguierae sp. nov., isolated from the sediment of mangrove plant Bruguiera sexangula.</title>
        <authorList>
            <person name="Long M."/>
        </authorList>
    </citation>
    <scope>NUCLEOTIDE SEQUENCE [LARGE SCALE GENOMIC DNA]</scope>
    <source>
        <strain evidence="4 5">H12</strain>
    </source>
</reference>
<feature type="chain" id="PRO_5046644607" evidence="2">
    <location>
        <begin position="20"/>
        <end position="294"/>
    </location>
</feature>
<feature type="compositionally biased region" description="Basic and acidic residues" evidence="1">
    <location>
        <begin position="89"/>
        <end position="102"/>
    </location>
</feature>
<evidence type="ECO:0000313" key="5">
    <source>
        <dbReference type="Proteomes" id="UP001236500"/>
    </source>
</evidence>
<evidence type="ECO:0000259" key="3">
    <source>
        <dbReference type="Pfam" id="PF07603"/>
    </source>
</evidence>
<dbReference type="Pfam" id="PF07603">
    <property type="entry name" value="Lcl_C"/>
    <property type="match status" value="1"/>
</dbReference>
<dbReference type="InterPro" id="IPR011460">
    <property type="entry name" value="Lcl_C"/>
</dbReference>
<evidence type="ECO:0000256" key="1">
    <source>
        <dbReference type="SAM" id="MobiDB-lite"/>
    </source>
</evidence>
<accession>A0ABY8N9Z3</accession>
<keyword evidence="5" id="KW-1185">Reference proteome</keyword>
<dbReference type="EMBL" id="CP118605">
    <property type="protein sequence ID" value="WGL15721.1"/>
    <property type="molecule type" value="Genomic_DNA"/>
</dbReference>
<feature type="compositionally biased region" description="Basic and acidic residues" evidence="1">
    <location>
        <begin position="110"/>
        <end position="121"/>
    </location>
</feature>
<feature type="region of interest" description="Disordered" evidence="1">
    <location>
        <begin position="48"/>
        <end position="121"/>
    </location>
</feature>
<keyword evidence="2" id="KW-0732">Signal</keyword>
<dbReference type="Proteomes" id="UP001236500">
    <property type="component" value="Chromosome"/>
</dbReference>
<feature type="compositionally biased region" description="Basic and acidic residues" evidence="1">
    <location>
        <begin position="48"/>
        <end position="79"/>
    </location>
</feature>
<dbReference type="PANTHER" id="PTHR35812">
    <property type="entry name" value="LIPOPROTEIN"/>
    <property type="match status" value="1"/>
</dbReference>
<proteinExistence type="predicted"/>
<feature type="domain" description="Lcl C-terminal" evidence="3">
    <location>
        <begin position="138"/>
        <end position="289"/>
    </location>
</feature>
<organism evidence="4 5">
    <name type="scientific">Microbulbifer bruguierae</name>
    <dbReference type="NCBI Taxonomy" id="3029061"/>
    <lineage>
        <taxon>Bacteria</taxon>
        <taxon>Pseudomonadati</taxon>
        <taxon>Pseudomonadota</taxon>
        <taxon>Gammaproteobacteria</taxon>
        <taxon>Cellvibrionales</taxon>
        <taxon>Microbulbiferaceae</taxon>
        <taxon>Microbulbifer</taxon>
    </lineage>
</organism>
<evidence type="ECO:0000313" key="4">
    <source>
        <dbReference type="EMBL" id="WGL15721.1"/>
    </source>
</evidence>
<name>A0ABY8N9Z3_9GAMM</name>
<evidence type="ECO:0000256" key="2">
    <source>
        <dbReference type="SAM" id="SignalP"/>
    </source>
</evidence>
<gene>
    <name evidence="4" type="ORF">PVT68_13190</name>
</gene>
<sequence length="294" mass="32913">MKKIAVFILLSAVALNFLCLNTSRENINFKRSLEIVKNVFSRISHIERETSDTEREPGAKTREGALNRGKQEEAPDFIHQKSTANSEQIDIRKSAALEKPAQENEGPEEEKDKTEDGRFSKIDKHGNLLPADATNWSCIFDKETKLTWENKIRDSGIHNANNKFTWFDPNVESGIFSGVSVSENTCTFYTESTDTYCSTYNLAAKVNGENLCGFSGWRLPSVAELNSIIVNRGSAAVVNKEFFPNTQKDYYWTSEAVAYTDTRAWAVMFRYGASPNDLSKSASAYARLVAGSPQ</sequence>